<accession>A0A3E0WPA4</accession>
<sequence length="114" mass="13312">MKSMSKKTHVPSITATISDMPKSKTNEFVSKTENYALKSIEAAEWIDTLETEVNNLPRDYSKLIRLKYLQRRGDGQTYEDEVIYPKLNISRAKYYQMKKKSLEELGRALFGHEF</sequence>
<evidence type="ECO:0000313" key="2">
    <source>
        <dbReference type="Proteomes" id="UP000256488"/>
    </source>
</evidence>
<gene>
    <name evidence="1" type="ORF">CAI16_13510</name>
</gene>
<dbReference type="InterPro" id="IPR006524">
    <property type="entry name" value="ArpU-like"/>
</dbReference>
<dbReference type="NCBIfam" id="TIGR01637">
    <property type="entry name" value="phage_arpU"/>
    <property type="match status" value="1"/>
</dbReference>
<comment type="caution">
    <text evidence="1">The sequence shown here is derived from an EMBL/GenBank/DDBJ whole genome shotgun (WGS) entry which is preliminary data.</text>
</comment>
<organism evidence="1 2">
    <name type="scientific">Virgibacillus dokdonensis</name>
    <dbReference type="NCBI Taxonomy" id="302167"/>
    <lineage>
        <taxon>Bacteria</taxon>
        <taxon>Bacillati</taxon>
        <taxon>Bacillota</taxon>
        <taxon>Bacilli</taxon>
        <taxon>Bacillales</taxon>
        <taxon>Bacillaceae</taxon>
        <taxon>Virgibacillus</taxon>
    </lineage>
</organism>
<reference evidence="1 2" key="1">
    <citation type="submission" date="2017-05" db="EMBL/GenBank/DDBJ databases">
        <title>Virgibacillus sp. AK90 isolated from a saltern of Kakinada, India.</title>
        <authorList>
            <person name="Gupta V."/>
            <person name="Sidhu C."/>
            <person name="Korpole S."/>
            <person name="Pinnaka A.K."/>
        </authorList>
    </citation>
    <scope>NUCLEOTIDE SEQUENCE [LARGE SCALE GENOMIC DNA]</scope>
    <source>
        <strain evidence="1 2">AK90</strain>
    </source>
</reference>
<protein>
    <recommendedName>
        <fullName evidence="3">Phage transcriptional regulator, ArpU family</fullName>
    </recommendedName>
</protein>
<dbReference type="EMBL" id="NFZX01000030">
    <property type="protein sequence ID" value="RFA33867.1"/>
    <property type="molecule type" value="Genomic_DNA"/>
</dbReference>
<evidence type="ECO:0000313" key="1">
    <source>
        <dbReference type="EMBL" id="RFA33867.1"/>
    </source>
</evidence>
<proteinExistence type="predicted"/>
<dbReference type="Proteomes" id="UP000256488">
    <property type="component" value="Unassembled WGS sequence"/>
</dbReference>
<name>A0A3E0WPA4_9BACI</name>
<evidence type="ECO:0008006" key="3">
    <source>
        <dbReference type="Google" id="ProtNLM"/>
    </source>
</evidence>
<dbReference type="AlphaFoldDB" id="A0A3E0WPA4"/>